<evidence type="ECO:0000256" key="5">
    <source>
        <dbReference type="ARBA" id="ARBA00023136"/>
    </source>
</evidence>
<dbReference type="EMBL" id="JABEPQ010000009">
    <property type="protein sequence ID" value="NNM48288.1"/>
    <property type="molecule type" value="Genomic_DNA"/>
</dbReference>
<keyword evidence="2" id="KW-1003">Cell membrane</keyword>
<protein>
    <submittedName>
        <fullName evidence="8">Type II secretion system F family protein</fullName>
    </submittedName>
</protein>
<dbReference type="PANTHER" id="PTHR35007:SF3">
    <property type="entry name" value="POSSIBLE CONSERVED ALANINE RICH MEMBRANE PROTEIN"/>
    <property type="match status" value="1"/>
</dbReference>
<reference evidence="8 9" key="1">
    <citation type="submission" date="2020-04" db="EMBL/GenBank/DDBJ databases">
        <title>Knoellia sp. isolate from air conditioner.</title>
        <authorList>
            <person name="Chea S."/>
            <person name="Kim D.-U."/>
        </authorList>
    </citation>
    <scope>NUCLEOTIDE SEQUENCE [LARGE SCALE GENOMIC DNA]</scope>
    <source>
        <strain evidence="8 9">DB2414S</strain>
    </source>
</reference>
<feature type="domain" description="Type II secretion system protein GspF" evidence="7">
    <location>
        <begin position="111"/>
        <end position="237"/>
    </location>
</feature>
<evidence type="ECO:0000313" key="9">
    <source>
        <dbReference type="Proteomes" id="UP000588586"/>
    </source>
</evidence>
<feature type="transmembrane region" description="Helical" evidence="6">
    <location>
        <begin position="6"/>
        <end position="24"/>
    </location>
</feature>
<dbReference type="GO" id="GO:0005886">
    <property type="term" value="C:plasma membrane"/>
    <property type="evidence" value="ECO:0007669"/>
    <property type="project" value="UniProtKB-SubCell"/>
</dbReference>
<dbReference type="Pfam" id="PF00482">
    <property type="entry name" value="T2SSF"/>
    <property type="match status" value="1"/>
</dbReference>
<keyword evidence="3 6" id="KW-0812">Transmembrane</keyword>
<evidence type="ECO:0000256" key="4">
    <source>
        <dbReference type="ARBA" id="ARBA00022989"/>
    </source>
</evidence>
<feature type="transmembrane region" description="Helical" evidence="6">
    <location>
        <begin position="250"/>
        <end position="270"/>
    </location>
</feature>
<comment type="caution">
    <text evidence="8">The sequence shown here is derived from an EMBL/GenBank/DDBJ whole genome shotgun (WGS) entry which is preliminary data.</text>
</comment>
<keyword evidence="9" id="KW-1185">Reference proteome</keyword>
<dbReference type="Proteomes" id="UP000588586">
    <property type="component" value="Unassembled WGS sequence"/>
</dbReference>
<dbReference type="AlphaFoldDB" id="A0A849HLJ2"/>
<dbReference type="Gene3D" id="1.20.81.30">
    <property type="entry name" value="Type II secretion system (T2SS), domain F"/>
    <property type="match status" value="1"/>
</dbReference>
<evidence type="ECO:0000256" key="1">
    <source>
        <dbReference type="ARBA" id="ARBA00004651"/>
    </source>
</evidence>
<organism evidence="8 9">
    <name type="scientific">Knoellia koreensis</name>
    <dbReference type="NCBI Taxonomy" id="2730921"/>
    <lineage>
        <taxon>Bacteria</taxon>
        <taxon>Bacillati</taxon>
        <taxon>Actinomycetota</taxon>
        <taxon>Actinomycetes</taxon>
        <taxon>Micrococcales</taxon>
        <taxon>Intrasporangiaceae</taxon>
        <taxon>Knoellia</taxon>
    </lineage>
</organism>
<gene>
    <name evidence="8" type="ORF">HJG52_20065</name>
</gene>
<evidence type="ECO:0000313" key="8">
    <source>
        <dbReference type="EMBL" id="NNM48288.1"/>
    </source>
</evidence>
<dbReference type="PANTHER" id="PTHR35007">
    <property type="entry name" value="INTEGRAL MEMBRANE PROTEIN-RELATED"/>
    <property type="match status" value="1"/>
</dbReference>
<dbReference type="RefSeq" id="WP_171245411.1">
    <property type="nucleotide sequence ID" value="NZ_JABEPQ010000009.1"/>
</dbReference>
<evidence type="ECO:0000259" key="7">
    <source>
        <dbReference type="Pfam" id="PF00482"/>
    </source>
</evidence>
<evidence type="ECO:0000256" key="6">
    <source>
        <dbReference type="SAM" id="Phobius"/>
    </source>
</evidence>
<evidence type="ECO:0000256" key="2">
    <source>
        <dbReference type="ARBA" id="ARBA00022475"/>
    </source>
</evidence>
<comment type="subcellular location">
    <subcellularLocation>
        <location evidence="1">Cell membrane</location>
        <topology evidence="1">Multi-pass membrane protein</topology>
    </subcellularLocation>
</comment>
<accession>A0A849HLJ2</accession>
<keyword evidence="5 6" id="KW-0472">Membrane</keyword>
<keyword evidence="4 6" id="KW-1133">Transmembrane helix</keyword>
<dbReference type="InterPro" id="IPR018076">
    <property type="entry name" value="T2SS_GspF_dom"/>
</dbReference>
<feature type="transmembrane region" description="Helical" evidence="6">
    <location>
        <begin position="114"/>
        <end position="133"/>
    </location>
</feature>
<proteinExistence type="predicted"/>
<sequence length="296" mass="31218">MTPAVPALAGALVVAGLIGLAVGARRRAVRDPAQRHPTTPLVARLAHLTRVSRRTRLLLAVGALAGAAVALWTGWLIAIVLAPAAVAGVPVLLSPPASTARIDRLEAMEEWTRSLAGVLTVGVGLEQALIATLRSTPAAIRPEVSRLVARLRARWSTEDALRAFADELDDATGDLVAANLILGARRRGAGLASILESLAESVAADVRARRQIEADRAKPRATARWVTIITVSVLAVLALTGSYIEPYGTPLGQALLALLLSLYVLTLVWMRRMATGAALPRFIGTPARAHDTGVRR</sequence>
<feature type="transmembrane region" description="Helical" evidence="6">
    <location>
        <begin position="57"/>
        <end position="86"/>
    </location>
</feature>
<dbReference type="InterPro" id="IPR042094">
    <property type="entry name" value="T2SS_GspF_sf"/>
</dbReference>
<name>A0A849HLJ2_9MICO</name>
<feature type="transmembrane region" description="Helical" evidence="6">
    <location>
        <begin position="225"/>
        <end position="244"/>
    </location>
</feature>
<evidence type="ECO:0000256" key="3">
    <source>
        <dbReference type="ARBA" id="ARBA00022692"/>
    </source>
</evidence>